<dbReference type="Pfam" id="PF13365">
    <property type="entry name" value="Trypsin_2"/>
    <property type="match status" value="1"/>
</dbReference>
<dbReference type="InterPro" id="IPR001940">
    <property type="entry name" value="Peptidase_S1C"/>
</dbReference>
<evidence type="ECO:0000256" key="1">
    <source>
        <dbReference type="SAM" id="Coils"/>
    </source>
</evidence>
<name>A0ABS7PDW4_9SPHN</name>
<dbReference type="SUPFAM" id="SSF50494">
    <property type="entry name" value="Trypsin-like serine proteases"/>
    <property type="match status" value="1"/>
</dbReference>
<feature type="signal peptide" evidence="3">
    <location>
        <begin position="1"/>
        <end position="23"/>
    </location>
</feature>
<protein>
    <submittedName>
        <fullName evidence="4">Trypsin-like peptidase domain-containing protein</fullName>
    </submittedName>
</protein>
<accession>A0ABS7PDW4</accession>
<evidence type="ECO:0000256" key="2">
    <source>
        <dbReference type="SAM" id="Phobius"/>
    </source>
</evidence>
<feature type="coiled-coil region" evidence="1">
    <location>
        <begin position="260"/>
        <end position="296"/>
    </location>
</feature>
<evidence type="ECO:0000256" key="3">
    <source>
        <dbReference type="SAM" id="SignalP"/>
    </source>
</evidence>
<dbReference type="PANTHER" id="PTHR43019">
    <property type="entry name" value="SERINE ENDOPROTEASE DEGS"/>
    <property type="match status" value="1"/>
</dbReference>
<gene>
    <name evidence="4" type="ORF">KYN89_09395</name>
</gene>
<dbReference type="Proteomes" id="UP000759298">
    <property type="component" value="Unassembled WGS sequence"/>
</dbReference>
<sequence length="552" mass="58574">MMRILILLAMLIAPLAMPAPAHAEPADIDAAARGVVRIVIFARGTDSQGGESLYPLSHGTGFAVSPQRIVTNAHVVREALAGGTLGEDRVIGIIPPDGDASAFARVVAVDPGTDLALLAIEGSLRLPPLTLVGGRPGASGDSVTSVGYPMNVDRAQGLSIEDIVRSQPPVKSRGFISGERPSRQFDTILHTAPIARGNSGGPLLDTCGRVLGVNSFGAESDGTDAEFYFAVSNRELLPFLRANKVSAQLNDLPCRSLAEIDEAERERRAAAADAARAQMEARSEAASERRSRLQLEAALAVQEEREDRIALALLALLAGIGLGVLGYALAQRREKELAAGVAVTEDEAEDDPEWDDDARTTLPHWLPYACYAVAAVLVLTAAALYLTRPGLDAIDRRVAAALGEETGSNQVSNDSAAAAAGHFVCTLEPSRSRVTGDAERSVDLRWSAQGCVNGRTQYGFASGQWARVFVPNEEDVVSVARYDPQTRTYRADRYLLSRNAMAAAREARGSYAAPSCEAQDGAAQLGRQQEAVLSALPSQPNERLVYSCQPAD</sequence>
<feature type="transmembrane region" description="Helical" evidence="2">
    <location>
        <begin position="309"/>
        <end position="330"/>
    </location>
</feature>
<reference evidence="4 5" key="1">
    <citation type="submission" date="2021-07" db="EMBL/GenBank/DDBJ databases">
        <title>Alteriqipengyuania abyssalis NZ-12B nov, sp.nov isolated from deep sea sponge in pacific ocean.</title>
        <authorList>
            <person name="Tareen S."/>
            <person name="Wink J."/>
        </authorList>
    </citation>
    <scope>NUCLEOTIDE SEQUENCE [LARGE SCALE GENOMIC DNA]</scope>
    <source>
        <strain evidence="4 5">NZ-12B</strain>
    </source>
</reference>
<keyword evidence="2" id="KW-0472">Membrane</keyword>
<dbReference type="EMBL" id="JAHWXP010000002">
    <property type="protein sequence ID" value="MBY8337264.1"/>
    <property type="molecule type" value="Genomic_DNA"/>
</dbReference>
<dbReference type="RefSeq" id="WP_222824793.1">
    <property type="nucleotide sequence ID" value="NZ_JAHWXP010000002.1"/>
</dbReference>
<dbReference type="Gene3D" id="2.40.10.10">
    <property type="entry name" value="Trypsin-like serine proteases"/>
    <property type="match status" value="2"/>
</dbReference>
<evidence type="ECO:0000313" key="5">
    <source>
        <dbReference type="Proteomes" id="UP000759298"/>
    </source>
</evidence>
<evidence type="ECO:0000313" key="4">
    <source>
        <dbReference type="EMBL" id="MBY8337264.1"/>
    </source>
</evidence>
<dbReference type="InterPro" id="IPR043504">
    <property type="entry name" value="Peptidase_S1_PA_chymotrypsin"/>
</dbReference>
<keyword evidence="1" id="KW-0175">Coiled coil</keyword>
<feature type="transmembrane region" description="Helical" evidence="2">
    <location>
        <begin position="368"/>
        <end position="387"/>
    </location>
</feature>
<keyword evidence="3" id="KW-0732">Signal</keyword>
<proteinExistence type="predicted"/>
<dbReference type="PRINTS" id="PR00834">
    <property type="entry name" value="PROTEASES2C"/>
</dbReference>
<keyword evidence="2" id="KW-1133">Transmembrane helix</keyword>
<keyword evidence="5" id="KW-1185">Reference proteome</keyword>
<dbReference type="InterPro" id="IPR009003">
    <property type="entry name" value="Peptidase_S1_PA"/>
</dbReference>
<organism evidence="4 5">
    <name type="scientific">Alteriqipengyuania abyssalis</name>
    <dbReference type="NCBI Taxonomy" id="2860200"/>
    <lineage>
        <taxon>Bacteria</taxon>
        <taxon>Pseudomonadati</taxon>
        <taxon>Pseudomonadota</taxon>
        <taxon>Alphaproteobacteria</taxon>
        <taxon>Sphingomonadales</taxon>
        <taxon>Erythrobacteraceae</taxon>
        <taxon>Alteriqipengyuania</taxon>
    </lineage>
</organism>
<keyword evidence="2" id="KW-0812">Transmembrane</keyword>
<dbReference type="PANTHER" id="PTHR43019:SF23">
    <property type="entry name" value="PROTEASE DO-LIKE 5, CHLOROPLASTIC"/>
    <property type="match status" value="1"/>
</dbReference>
<comment type="caution">
    <text evidence="4">The sequence shown here is derived from an EMBL/GenBank/DDBJ whole genome shotgun (WGS) entry which is preliminary data.</text>
</comment>
<feature type="chain" id="PRO_5045994479" evidence="3">
    <location>
        <begin position="24"/>
        <end position="552"/>
    </location>
</feature>